<evidence type="ECO:0000313" key="2">
    <source>
        <dbReference type="Proteomes" id="UP001174936"/>
    </source>
</evidence>
<protein>
    <submittedName>
        <fullName evidence="1">Uncharacterized protein</fullName>
    </submittedName>
</protein>
<dbReference type="EMBL" id="JAULSV010000005">
    <property type="protein sequence ID" value="KAK0643157.1"/>
    <property type="molecule type" value="Genomic_DNA"/>
</dbReference>
<reference evidence="1" key="1">
    <citation type="submission" date="2023-06" db="EMBL/GenBank/DDBJ databases">
        <title>Genome-scale phylogeny and comparative genomics of the fungal order Sordariales.</title>
        <authorList>
            <consortium name="Lawrence Berkeley National Laboratory"/>
            <person name="Hensen N."/>
            <person name="Bonometti L."/>
            <person name="Westerberg I."/>
            <person name="Brannstrom I.O."/>
            <person name="Guillou S."/>
            <person name="Cros-Aarteil S."/>
            <person name="Calhoun S."/>
            <person name="Haridas S."/>
            <person name="Kuo A."/>
            <person name="Mondo S."/>
            <person name="Pangilinan J."/>
            <person name="Riley R."/>
            <person name="Labutti K."/>
            <person name="Andreopoulos B."/>
            <person name="Lipzen A."/>
            <person name="Chen C."/>
            <person name="Yanf M."/>
            <person name="Daum C."/>
            <person name="Ng V."/>
            <person name="Clum A."/>
            <person name="Steindorff A."/>
            <person name="Ohm R."/>
            <person name="Martin F."/>
            <person name="Silar P."/>
            <person name="Natvig D."/>
            <person name="Lalanne C."/>
            <person name="Gautier V."/>
            <person name="Ament-Velasquez S.L."/>
            <person name="Kruys A."/>
            <person name="Hutchinson M.I."/>
            <person name="Powell A.J."/>
            <person name="Barry K."/>
            <person name="Miller A.N."/>
            <person name="Grigoriev I.V."/>
            <person name="Debuchy R."/>
            <person name="Gladieux P."/>
            <person name="Thoren M.H."/>
            <person name="Johannesson H."/>
        </authorList>
    </citation>
    <scope>NUCLEOTIDE SEQUENCE</scope>
    <source>
        <strain evidence="1">SMH2532-1</strain>
    </source>
</reference>
<gene>
    <name evidence="1" type="ORF">B0T16DRAFT_447187</name>
</gene>
<dbReference type="AlphaFoldDB" id="A0AA39XZG2"/>
<organism evidence="1 2">
    <name type="scientific">Cercophora newfieldiana</name>
    <dbReference type="NCBI Taxonomy" id="92897"/>
    <lineage>
        <taxon>Eukaryota</taxon>
        <taxon>Fungi</taxon>
        <taxon>Dikarya</taxon>
        <taxon>Ascomycota</taxon>
        <taxon>Pezizomycotina</taxon>
        <taxon>Sordariomycetes</taxon>
        <taxon>Sordariomycetidae</taxon>
        <taxon>Sordariales</taxon>
        <taxon>Lasiosphaeriaceae</taxon>
        <taxon>Cercophora</taxon>
    </lineage>
</organism>
<proteinExistence type="predicted"/>
<accession>A0AA39XZG2</accession>
<keyword evidence="2" id="KW-1185">Reference proteome</keyword>
<evidence type="ECO:0000313" key="1">
    <source>
        <dbReference type="EMBL" id="KAK0643157.1"/>
    </source>
</evidence>
<comment type="caution">
    <text evidence="1">The sequence shown here is derived from an EMBL/GenBank/DDBJ whole genome shotgun (WGS) entry which is preliminary data.</text>
</comment>
<dbReference type="Proteomes" id="UP001174936">
    <property type="component" value="Unassembled WGS sequence"/>
</dbReference>
<name>A0AA39XZG2_9PEZI</name>
<sequence>MDPYHFPYPTNNNRIVESCRIPKWHELLSDTDSLSSISPPDRVPTDEEVEIVASQKKIRDAIASYNDSCTIHDSFAIHNEWVKGFLDRIKFDNIVEAADRINGRIEAAKKAGTADEHSEEERAVVMGVHSHAIVIKASMQWMKEMVPRNKTDRWARLDSMIKAHNKMVHTFLANTTDEVARATAIVRQFYGNAKMNRFWYFIKVEGYPVLIELWREDGVLRYMTIEHADMVNARRMEEYRKQGIEPITAN</sequence>